<sequence length="200" mass="21829">MLPPHLPTDVLLLRMRVAPDGLNALRLRLKGVPALRDLGASPGCCAWSKDTGLAYVYLDLPERIALPVPAPESLAGLSGVGVDVELSRLALMQKLDGASHGQLATVHYVVEMTPQAGWEAELQRWYAREHLPGLAGVPGCVRAQRFMNYDTGPRSLACYDLVDAQAMGSPPWLAVRNTAWSSRVRPRFTATVRTMFSLLD</sequence>
<dbReference type="EMBL" id="QLTA01000032">
    <property type="protein sequence ID" value="RAR78165.1"/>
    <property type="molecule type" value="Genomic_DNA"/>
</dbReference>
<protein>
    <recommendedName>
        <fullName evidence="3">EthD domain-containing protein</fullName>
    </recommendedName>
</protein>
<comment type="caution">
    <text evidence="1">The sequence shown here is derived from an EMBL/GenBank/DDBJ whole genome shotgun (WGS) entry which is preliminary data.</text>
</comment>
<proteinExistence type="predicted"/>
<reference evidence="1 2" key="1">
    <citation type="submission" date="2018-06" db="EMBL/GenBank/DDBJ databases">
        <title>Genomic Encyclopedia of Archaeal and Bacterial Type Strains, Phase II (KMG-II): from individual species to whole genera.</title>
        <authorList>
            <person name="Goeker M."/>
        </authorList>
    </citation>
    <scope>NUCLEOTIDE SEQUENCE [LARGE SCALE GENOMIC DNA]</scope>
    <source>
        <strain evidence="1 2">CFPB 3232</strain>
    </source>
</reference>
<dbReference type="AlphaFoldDB" id="A0A328YZ97"/>
<evidence type="ECO:0000313" key="2">
    <source>
        <dbReference type="Proteomes" id="UP000248856"/>
    </source>
</evidence>
<gene>
    <name evidence="1" type="ORF">AX018_103228</name>
</gene>
<evidence type="ECO:0000313" key="1">
    <source>
        <dbReference type="EMBL" id="RAR78165.1"/>
    </source>
</evidence>
<dbReference type="RefSeq" id="WP_245951582.1">
    <property type="nucleotide sequence ID" value="NZ_CBCSGC010000008.1"/>
</dbReference>
<organism evidence="1 2">
    <name type="scientific">Paracidovorax anthurii</name>
    <dbReference type="NCBI Taxonomy" id="78229"/>
    <lineage>
        <taxon>Bacteria</taxon>
        <taxon>Pseudomonadati</taxon>
        <taxon>Pseudomonadota</taxon>
        <taxon>Betaproteobacteria</taxon>
        <taxon>Burkholderiales</taxon>
        <taxon>Comamonadaceae</taxon>
        <taxon>Paracidovorax</taxon>
    </lineage>
</organism>
<accession>A0A328YZ97</accession>
<dbReference type="Proteomes" id="UP000248856">
    <property type="component" value="Unassembled WGS sequence"/>
</dbReference>
<evidence type="ECO:0008006" key="3">
    <source>
        <dbReference type="Google" id="ProtNLM"/>
    </source>
</evidence>
<name>A0A328YZ97_9BURK</name>
<keyword evidence="2" id="KW-1185">Reference proteome</keyword>